<evidence type="ECO:0000256" key="1">
    <source>
        <dbReference type="SAM" id="Phobius"/>
    </source>
</evidence>
<protein>
    <submittedName>
        <fullName evidence="2">Uncharacterized protein</fullName>
    </submittedName>
</protein>
<organism evidence="2 3">
    <name type="scientific">Candidatus Fervidibacter japonicus</name>
    <dbReference type="NCBI Taxonomy" id="2035412"/>
    <lineage>
        <taxon>Bacteria</taxon>
        <taxon>Candidatus Fervidibacterota</taxon>
        <taxon>Candidatus Fervidibacter</taxon>
    </lineage>
</organism>
<feature type="transmembrane region" description="Helical" evidence="1">
    <location>
        <begin position="83"/>
        <end position="108"/>
    </location>
</feature>
<sequence length="157" mass="17210">MKTRQRPVRRDWQDEFAPEEVREILRRAAELQQEMDADEPRVPRTALEAGAQAAGISLKALQRAIDEFRARRRPQRRWSWGKVLGVVVAALVAAPVVLFTLGVVGFTFSVVMTVFAAVGLALLVAAVALVLAMPFAGIGLLVGLLAAVKHWFKPGQD</sequence>
<gene>
    <name evidence="2" type="ORF">HRbin17_00255</name>
</gene>
<keyword evidence="1" id="KW-1133">Transmembrane helix</keyword>
<dbReference type="Proteomes" id="UP000236173">
    <property type="component" value="Unassembled WGS sequence"/>
</dbReference>
<name>A0A2H5X9C9_9BACT</name>
<keyword evidence="1" id="KW-0812">Transmembrane</keyword>
<dbReference type="EMBL" id="BEHT01000002">
    <property type="protein sequence ID" value="GBC97764.1"/>
    <property type="molecule type" value="Genomic_DNA"/>
</dbReference>
<feature type="transmembrane region" description="Helical" evidence="1">
    <location>
        <begin position="114"/>
        <end position="147"/>
    </location>
</feature>
<proteinExistence type="predicted"/>
<accession>A0A2H5X9C9</accession>
<dbReference type="AlphaFoldDB" id="A0A2H5X9C9"/>
<comment type="caution">
    <text evidence="2">The sequence shown here is derived from an EMBL/GenBank/DDBJ whole genome shotgun (WGS) entry which is preliminary data.</text>
</comment>
<evidence type="ECO:0000313" key="2">
    <source>
        <dbReference type="EMBL" id="GBC97764.1"/>
    </source>
</evidence>
<evidence type="ECO:0000313" key="3">
    <source>
        <dbReference type="Proteomes" id="UP000236173"/>
    </source>
</evidence>
<reference evidence="3" key="1">
    <citation type="submission" date="2017-09" db="EMBL/GenBank/DDBJ databases">
        <title>Metaegenomics of thermophilic ammonia-oxidizing enrichment culture.</title>
        <authorList>
            <person name="Kato S."/>
            <person name="Suzuki K."/>
        </authorList>
    </citation>
    <scope>NUCLEOTIDE SEQUENCE [LARGE SCALE GENOMIC DNA]</scope>
</reference>
<keyword evidence="1" id="KW-0472">Membrane</keyword>